<keyword evidence="3" id="KW-0472">Membrane</keyword>
<dbReference type="PANTHER" id="PTHR28074">
    <property type="entry name" value="ATP SYNTHASE SUBUNIT K, MITOCHONDRIAL"/>
    <property type="match status" value="1"/>
</dbReference>
<dbReference type="RefSeq" id="XP_047777568.1">
    <property type="nucleotide sequence ID" value="XM_047927559.1"/>
</dbReference>
<evidence type="ECO:0000256" key="1">
    <source>
        <dbReference type="ARBA" id="ARBA00004325"/>
    </source>
</evidence>
<protein>
    <submittedName>
        <fullName evidence="4">Uncharacterized protein</fullName>
    </submittedName>
</protein>
<dbReference type="InterPro" id="IPR021278">
    <property type="entry name" value="ATP19"/>
</dbReference>
<evidence type="ECO:0000313" key="4">
    <source>
        <dbReference type="EMBL" id="KAH9835135.1"/>
    </source>
</evidence>
<name>A0ABQ8KCQ9_9APHY</name>
<dbReference type="PANTHER" id="PTHR28074:SF1">
    <property type="entry name" value="ATP SYNTHASE SUBUNIT K, MITOCHONDRIAL"/>
    <property type="match status" value="1"/>
</dbReference>
<accession>A0ABQ8KCQ9</accession>
<proteinExistence type="predicted"/>
<gene>
    <name evidence="4" type="ORF">C8Q71DRAFT_858800</name>
</gene>
<dbReference type="GeneID" id="72008291"/>
<dbReference type="EMBL" id="JADCUA010000013">
    <property type="protein sequence ID" value="KAH9835135.1"/>
    <property type="molecule type" value="Genomic_DNA"/>
</dbReference>
<evidence type="ECO:0000313" key="5">
    <source>
        <dbReference type="Proteomes" id="UP000814176"/>
    </source>
</evidence>
<keyword evidence="5" id="KW-1185">Reference proteome</keyword>
<dbReference type="Pfam" id="PF11022">
    <property type="entry name" value="ATP19"/>
    <property type="match status" value="1"/>
</dbReference>
<reference evidence="4 5" key="1">
    <citation type="journal article" date="2021" name="Environ. Microbiol.">
        <title>Gene family expansions and transcriptome signatures uncover fungal adaptations to wood decay.</title>
        <authorList>
            <person name="Hage H."/>
            <person name="Miyauchi S."/>
            <person name="Viragh M."/>
            <person name="Drula E."/>
            <person name="Min B."/>
            <person name="Chaduli D."/>
            <person name="Navarro D."/>
            <person name="Favel A."/>
            <person name="Norest M."/>
            <person name="Lesage-Meessen L."/>
            <person name="Balint B."/>
            <person name="Merenyi Z."/>
            <person name="de Eugenio L."/>
            <person name="Morin E."/>
            <person name="Martinez A.T."/>
            <person name="Baldrian P."/>
            <person name="Stursova M."/>
            <person name="Martinez M.J."/>
            <person name="Novotny C."/>
            <person name="Magnuson J.K."/>
            <person name="Spatafora J.W."/>
            <person name="Maurice S."/>
            <person name="Pangilinan J."/>
            <person name="Andreopoulos W."/>
            <person name="LaButti K."/>
            <person name="Hundley H."/>
            <person name="Na H."/>
            <person name="Kuo A."/>
            <person name="Barry K."/>
            <person name="Lipzen A."/>
            <person name="Henrissat B."/>
            <person name="Riley R."/>
            <person name="Ahrendt S."/>
            <person name="Nagy L.G."/>
            <person name="Grigoriev I.V."/>
            <person name="Martin F."/>
            <person name="Rosso M.N."/>
        </authorList>
    </citation>
    <scope>NUCLEOTIDE SEQUENCE [LARGE SCALE GENOMIC DNA]</scope>
    <source>
        <strain evidence="4 5">CIRM-BRFM 1785</strain>
    </source>
</reference>
<dbReference type="Proteomes" id="UP000814176">
    <property type="component" value="Unassembled WGS sequence"/>
</dbReference>
<keyword evidence="2" id="KW-0496">Mitochondrion</keyword>
<sequence>MPRYSGTSGLYCGDEDEVTNYCQEVEFRIAPLERRLRIKLKLKELPDGRAGVVLAVLFVQQPPPPDFKATMSYVILGRAIKNEYLALGTIATAVGIGLLSTGGKKEAAPPSTGKSPIEAVKETVKFNAGSSEEEQFIKKFVEDAEKEAHH</sequence>
<comment type="subcellular location">
    <subcellularLocation>
        <location evidence="1">Mitochondrion membrane</location>
    </subcellularLocation>
</comment>
<organism evidence="4 5">
    <name type="scientific">Rhodofomes roseus</name>
    <dbReference type="NCBI Taxonomy" id="34475"/>
    <lineage>
        <taxon>Eukaryota</taxon>
        <taxon>Fungi</taxon>
        <taxon>Dikarya</taxon>
        <taxon>Basidiomycota</taxon>
        <taxon>Agaricomycotina</taxon>
        <taxon>Agaricomycetes</taxon>
        <taxon>Polyporales</taxon>
        <taxon>Rhodofomes</taxon>
    </lineage>
</organism>
<comment type="caution">
    <text evidence="4">The sequence shown here is derived from an EMBL/GenBank/DDBJ whole genome shotgun (WGS) entry which is preliminary data.</text>
</comment>
<evidence type="ECO:0000256" key="2">
    <source>
        <dbReference type="ARBA" id="ARBA00023128"/>
    </source>
</evidence>
<evidence type="ECO:0000256" key="3">
    <source>
        <dbReference type="ARBA" id="ARBA00023136"/>
    </source>
</evidence>